<feature type="domain" description="Glycosyltransferase subfamily 4-like N-terminal" evidence="2">
    <location>
        <begin position="13"/>
        <end position="177"/>
    </location>
</feature>
<dbReference type="Pfam" id="PF00534">
    <property type="entry name" value="Glycos_transf_1"/>
    <property type="match status" value="1"/>
</dbReference>
<dbReference type="CDD" id="cd03801">
    <property type="entry name" value="GT4_PimA-like"/>
    <property type="match status" value="1"/>
</dbReference>
<keyword evidence="3" id="KW-0808">Transferase</keyword>
<dbReference type="KEGG" id="slac:SKTS_35780"/>
<dbReference type="EMBL" id="AP022853">
    <property type="protein sequence ID" value="BCB28692.1"/>
    <property type="molecule type" value="Genomic_DNA"/>
</dbReference>
<dbReference type="PANTHER" id="PTHR12526:SF623">
    <property type="entry name" value="WABG"/>
    <property type="match status" value="1"/>
</dbReference>
<evidence type="ECO:0000259" key="2">
    <source>
        <dbReference type="Pfam" id="PF13439"/>
    </source>
</evidence>
<dbReference type="SUPFAM" id="SSF53756">
    <property type="entry name" value="UDP-Glycosyltransferase/glycogen phosphorylase"/>
    <property type="match status" value="1"/>
</dbReference>
<proteinExistence type="predicted"/>
<organism evidence="3 4">
    <name type="scientific">Sulfurimicrobium lacus</name>
    <dbReference type="NCBI Taxonomy" id="2715678"/>
    <lineage>
        <taxon>Bacteria</taxon>
        <taxon>Pseudomonadati</taxon>
        <taxon>Pseudomonadota</taxon>
        <taxon>Betaproteobacteria</taxon>
        <taxon>Nitrosomonadales</taxon>
        <taxon>Sulfuricellaceae</taxon>
        <taxon>Sulfurimicrobium</taxon>
    </lineage>
</organism>
<dbReference type="Gene3D" id="3.40.50.2000">
    <property type="entry name" value="Glycogen Phosphorylase B"/>
    <property type="match status" value="2"/>
</dbReference>
<dbReference type="InterPro" id="IPR001296">
    <property type="entry name" value="Glyco_trans_1"/>
</dbReference>
<feature type="domain" description="Glycosyl transferase family 1" evidence="1">
    <location>
        <begin position="193"/>
        <end position="349"/>
    </location>
</feature>
<dbReference type="AlphaFoldDB" id="A0A6F8VIC7"/>
<evidence type="ECO:0000313" key="4">
    <source>
        <dbReference type="Proteomes" id="UP000502260"/>
    </source>
</evidence>
<evidence type="ECO:0000313" key="3">
    <source>
        <dbReference type="EMBL" id="BCB28692.1"/>
    </source>
</evidence>
<protein>
    <submittedName>
        <fullName evidence="3">Glycosyl transferase family 1</fullName>
    </submittedName>
</protein>
<dbReference type="GO" id="GO:0016757">
    <property type="term" value="F:glycosyltransferase activity"/>
    <property type="evidence" value="ECO:0007669"/>
    <property type="project" value="InterPro"/>
</dbReference>
<sequence length="378" mass="41873">MKIALIRQRYTPFGGAERFVSNAVQALRAEGASLTVITRQWESGSEGNALICNPPYLGSLWRDWSFARCVCDTLRKHAFDLVQSHERVTCCDIFRAGDGVHREWLRQRRRILGPLGKLRLALNPYHRYVLAAEKKLFSSPRLKAVICISRMVKDDILRHYAVPEDKLHVIYNGVDTTVFHPSLAEKHRQATRLAFGIPPDAPLFLFVGSGFERKGLAVALGAMTELPEEAHLLVVGKDKQMKKLMRQAANLGIAGRIHFAGAQKDVKPFYGAADALVFPTLYEPFGNVALEAFACGLPVITSTSSGAAELVREGENGFTCDALDRRQLSEAMKKLLSPDLRRKAATAARATAESFSLERMSLDLMSLYNALLSVNSTT</sequence>
<reference evidence="4" key="1">
    <citation type="submission" date="2020-03" db="EMBL/GenBank/DDBJ databases">
        <title>Complete genome sequence of sulfur-oxidizing bacterium skT11.</title>
        <authorList>
            <person name="Kanda M."/>
            <person name="Kojima H."/>
            <person name="Fukui M."/>
        </authorList>
    </citation>
    <scope>NUCLEOTIDE SEQUENCE [LARGE SCALE GENOMIC DNA]</scope>
    <source>
        <strain evidence="4">skT11</strain>
    </source>
</reference>
<dbReference type="Pfam" id="PF13439">
    <property type="entry name" value="Glyco_transf_4"/>
    <property type="match status" value="1"/>
</dbReference>
<evidence type="ECO:0000259" key="1">
    <source>
        <dbReference type="Pfam" id="PF00534"/>
    </source>
</evidence>
<dbReference type="PANTHER" id="PTHR12526">
    <property type="entry name" value="GLYCOSYLTRANSFERASE"/>
    <property type="match status" value="1"/>
</dbReference>
<dbReference type="InterPro" id="IPR028098">
    <property type="entry name" value="Glyco_trans_4-like_N"/>
</dbReference>
<keyword evidence="4" id="KW-1185">Reference proteome</keyword>
<name>A0A6F8VIC7_9PROT</name>
<dbReference type="RefSeq" id="WP_173068511.1">
    <property type="nucleotide sequence ID" value="NZ_AP022853.1"/>
</dbReference>
<accession>A0A6F8VIC7</accession>
<gene>
    <name evidence="3" type="ORF">SKTS_35780</name>
</gene>
<dbReference type="Proteomes" id="UP000502260">
    <property type="component" value="Chromosome"/>
</dbReference>